<name>A0A9D2MRQ8_9FIRM</name>
<organism evidence="1 2">
    <name type="scientific">Candidatus Eisenbergiella merdigallinarum</name>
    <dbReference type="NCBI Taxonomy" id="2838552"/>
    <lineage>
        <taxon>Bacteria</taxon>
        <taxon>Bacillati</taxon>
        <taxon>Bacillota</taxon>
        <taxon>Clostridia</taxon>
        <taxon>Lachnospirales</taxon>
        <taxon>Lachnospiraceae</taxon>
        <taxon>Eisenbergiella</taxon>
    </lineage>
</organism>
<sequence length="179" mass="20790">MPTMSTFSGRKPDPMNIDSREICPEDIAHALSLLCRGGGHLLRFYSVGQHSLNCMKEAQARGWSRRVQFACLMHDASEAYLSDVIRPVKAHFPLYAEAERNAMARIRETFGLLDLNEEENRQWKQIDDDMLEYELKHLMPGESERKIPPLCSCPDLSERPWREVEAEFYEALRRFQDSL</sequence>
<protein>
    <submittedName>
        <fullName evidence="1">HD domain-containing protein</fullName>
    </submittedName>
</protein>
<gene>
    <name evidence="1" type="ORF">H9763_09515</name>
</gene>
<dbReference type="EMBL" id="DWXE01000039">
    <property type="protein sequence ID" value="HJB91682.1"/>
    <property type="molecule type" value="Genomic_DNA"/>
</dbReference>
<accession>A0A9D2MRQ8</accession>
<reference evidence="1" key="1">
    <citation type="journal article" date="2021" name="PeerJ">
        <title>Extensive microbial diversity within the chicken gut microbiome revealed by metagenomics and culture.</title>
        <authorList>
            <person name="Gilroy R."/>
            <person name="Ravi A."/>
            <person name="Getino M."/>
            <person name="Pursley I."/>
            <person name="Horton D.L."/>
            <person name="Alikhan N.F."/>
            <person name="Baker D."/>
            <person name="Gharbi K."/>
            <person name="Hall N."/>
            <person name="Watson M."/>
            <person name="Adriaenssens E.M."/>
            <person name="Foster-Nyarko E."/>
            <person name="Jarju S."/>
            <person name="Secka A."/>
            <person name="Antonio M."/>
            <person name="Oren A."/>
            <person name="Chaudhuri R.R."/>
            <person name="La Ragione R."/>
            <person name="Hildebrand F."/>
            <person name="Pallen M.J."/>
        </authorList>
    </citation>
    <scope>NUCLEOTIDE SEQUENCE</scope>
    <source>
        <strain evidence="1">USAMLcec3-2134</strain>
    </source>
</reference>
<dbReference type="Gene3D" id="1.10.3210.10">
    <property type="entry name" value="Hypothetical protein af1432"/>
    <property type="match status" value="1"/>
</dbReference>
<dbReference type="SUPFAM" id="SSF109604">
    <property type="entry name" value="HD-domain/PDEase-like"/>
    <property type="match status" value="1"/>
</dbReference>
<evidence type="ECO:0000313" key="1">
    <source>
        <dbReference type="EMBL" id="HJB91682.1"/>
    </source>
</evidence>
<reference evidence="1" key="2">
    <citation type="submission" date="2021-04" db="EMBL/GenBank/DDBJ databases">
        <authorList>
            <person name="Gilroy R."/>
        </authorList>
    </citation>
    <scope>NUCLEOTIDE SEQUENCE</scope>
    <source>
        <strain evidence="1">USAMLcec3-2134</strain>
    </source>
</reference>
<comment type="caution">
    <text evidence="1">The sequence shown here is derived from an EMBL/GenBank/DDBJ whole genome shotgun (WGS) entry which is preliminary data.</text>
</comment>
<dbReference type="AlphaFoldDB" id="A0A9D2MRQ8"/>
<evidence type="ECO:0000313" key="2">
    <source>
        <dbReference type="Proteomes" id="UP000886883"/>
    </source>
</evidence>
<dbReference type="Proteomes" id="UP000886883">
    <property type="component" value="Unassembled WGS sequence"/>
</dbReference>
<proteinExistence type="predicted"/>